<keyword evidence="3" id="KW-1185">Reference proteome</keyword>
<gene>
    <name evidence="2" type="ORF">PVAP13_7NG055767</name>
</gene>
<sequence length="324" mass="35538">MVAEQIMDNSLRIADASSGGPSNLGKDLATVQPTADGQCNLQVQGKRDIFNHSNSSAFSRYGNKRIEPSAKHQFFHSLSITRQEPVHDKDPVGCCLPHEHNTCESTRQAQIRLDSSIEGAVVLCSSSAREDAGASSSSSHRQDSMNHPSYGFIPLPIPVRAVMPYHYGAILQPVYDPRAPCMHCDSAGINKAAIKPTSGQSSYHENRLHHSRQILREPGEPIDLVRAHVEHVNQSASCSQNVRKRSGCTGSSETDINTNTMVTLESGNESSVQNCYKNGLDSDRSNHEAVLMKFRMKRKDRCFGKKFVSQKLKSATTADAETDS</sequence>
<evidence type="ECO:0000313" key="3">
    <source>
        <dbReference type="Proteomes" id="UP000823388"/>
    </source>
</evidence>
<organism evidence="2 3">
    <name type="scientific">Panicum virgatum</name>
    <name type="common">Blackwell switchgrass</name>
    <dbReference type="NCBI Taxonomy" id="38727"/>
    <lineage>
        <taxon>Eukaryota</taxon>
        <taxon>Viridiplantae</taxon>
        <taxon>Streptophyta</taxon>
        <taxon>Embryophyta</taxon>
        <taxon>Tracheophyta</taxon>
        <taxon>Spermatophyta</taxon>
        <taxon>Magnoliopsida</taxon>
        <taxon>Liliopsida</taxon>
        <taxon>Poales</taxon>
        <taxon>Poaceae</taxon>
        <taxon>PACMAD clade</taxon>
        <taxon>Panicoideae</taxon>
        <taxon>Panicodae</taxon>
        <taxon>Paniceae</taxon>
        <taxon>Panicinae</taxon>
        <taxon>Panicum</taxon>
        <taxon>Panicum sect. Hiantes</taxon>
    </lineage>
</organism>
<dbReference type="EMBL" id="CM029050">
    <property type="protein sequence ID" value="KAG2565076.1"/>
    <property type="molecule type" value="Genomic_DNA"/>
</dbReference>
<name>A0A8T0Q1R3_PANVG</name>
<evidence type="ECO:0000313" key="2">
    <source>
        <dbReference type="EMBL" id="KAG2565076.1"/>
    </source>
</evidence>
<dbReference type="AlphaFoldDB" id="A0A8T0Q1R3"/>
<proteinExistence type="predicted"/>
<reference evidence="2" key="1">
    <citation type="submission" date="2020-05" db="EMBL/GenBank/DDBJ databases">
        <title>WGS assembly of Panicum virgatum.</title>
        <authorList>
            <person name="Lovell J.T."/>
            <person name="Jenkins J."/>
            <person name="Shu S."/>
            <person name="Juenger T.E."/>
            <person name="Schmutz J."/>
        </authorList>
    </citation>
    <scope>NUCLEOTIDE SEQUENCE</scope>
    <source>
        <strain evidence="2">AP13</strain>
    </source>
</reference>
<feature type="region of interest" description="Disordered" evidence="1">
    <location>
        <begin position="1"/>
        <end position="28"/>
    </location>
</feature>
<dbReference type="Proteomes" id="UP000823388">
    <property type="component" value="Chromosome 7N"/>
</dbReference>
<evidence type="ECO:0000256" key="1">
    <source>
        <dbReference type="SAM" id="MobiDB-lite"/>
    </source>
</evidence>
<protein>
    <submittedName>
        <fullName evidence="2">Uncharacterized protein</fullName>
    </submittedName>
</protein>
<comment type="caution">
    <text evidence="2">The sequence shown here is derived from an EMBL/GenBank/DDBJ whole genome shotgun (WGS) entry which is preliminary data.</text>
</comment>
<accession>A0A8T0Q1R3</accession>